<dbReference type="Gene3D" id="2.170.270.10">
    <property type="entry name" value="SET domain"/>
    <property type="match status" value="1"/>
</dbReference>
<dbReference type="SUPFAM" id="SSF82199">
    <property type="entry name" value="SET domain"/>
    <property type="match status" value="1"/>
</dbReference>
<dbReference type="PANTHER" id="PTHR46167:SF1">
    <property type="entry name" value="N-LYSINE METHYLTRANSFERASE KMT5A"/>
    <property type="match status" value="1"/>
</dbReference>
<dbReference type="PROSITE" id="PS50280">
    <property type="entry name" value="SET"/>
    <property type="match status" value="1"/>
</dbReference>
<evidence type="ECO:0000313" key="4">
    <source>
        <dbReference type="RefSeq" id="XP_028255263.1"/>
    </source>
</evidence>
<gene>
    <name evidence="4" type="primary">LOC114431817</name>
</gene>
<dbReference type="SMART" id="SM00317">
    <property type="entry name" value="SET"/>
    <property type="match status" value="1"/>
</dbReference>
<feature type="domain" description="SET" evidence="2">
    <location>
        <begin position="25"/>
        <end position="145"/>
    </location>
</feature>
<proteinExistence type="predicted"/>
<dbReference type="GO" id="GO:0006357">
    <property type="term" value="P:regulation of transcription by RNA polymerase II"/>
    <property type="evidence" value="ECO:0007669"/>
    <property type="project" value="TreeGrafter"/>
</dbReference>
<dbReference type="OrthoDB" id="16287at2759"/>
<reference evidence="4" key="1">
    <citation type="submission" date="2025-08" db="UniProtKB">
        <authorList>
            <consortium name="RefSeq"/>
        </authorList>
    </citation>
    <scope>IDENTIFICATION</scope>
</reference>
<dbReference type="RefSeq" id="XP_028255263.1">
    <property type="nucleotide sequence ID" value="XM_028399462.1"/>
</dbReference>
<evidence type="ECO:0000256" key="1">
    <source>
        <dbReference type="SAM" id="MobiDB-lite"/>
    </source>
</evidence>
<dbReference type="PANTHER" id="PTHR46167">
    <property type="entry name" value="N-LYSINE METHYLTRANSFERASE KMT5A"/>
    <property type="match status" value="1"/>
</dbReference>
<dbReference type="InterPro" id="IPR046341">
    <property type="entry name" value="SET_dom_sf"/>
</dbReference>
<name>A0A6P7HN71_9TELE</name>
<protein>
    <submittedName>
        <fullName evidence="4">Histone-lysine N-methyltransferase set-1-like</fullName>
    </submittedName>
</protein>
<dbReference type="InterPro" id="IPR001214">
    <property type="entry name" value="SET_dom"/>
</dbReference>
<evidence type="ECO:0000313" key="3">
    <source>
        <dbReference type="Proteomes" id="UP000515145"/>
    </source>
</evidence>
<dbReference type="Pfam" id="PF00856">
    <property type="entry name" value="SET"/>
    <property type="match status" value="1"/>
</dbReference>
<feature type="region of interest" description="Disordered" evidence="1">
    <location>
        <begin position="158"/>
        <end position="197"/>
    </location>
</feature>
<dbReference type="GO" id="GO:0043516">
    <property type="term" value="P:regulation of DNA damage response, signal transduction by p53 class mediator"/>
    <property type="evidence" value="ECO:0007669"/>
    <property type="project" value="TreeGrafter"/>
</dbReference>
<dbReference type="GO" id="GO:0042799">
    <property type="term" value="F:histone H4K20 methyltransferase activity"/>
    <property type="evidence" value="ECO:0007669"/>
    <property type="project" value="TreeGrafter"/>
</dbReference>
<accession>A0A6P7HN71</accession>
<keyword evidence="3" id="KW-1185">Reference proteome</keyword>
<sequence>MENNIRELTPEQEALEHIVANRDKPSLEKRFIDSFKGRGVFTHKPIKPSAFVVEYRGNCLHHKGTRAEDKGGDILNGFLYVFSWNGAQWSIDASKENRSLGRLVNDNHISPNCEMKKIVCDGKPHLCLFAIKEISPGEEITYNYGNFPYPWRSKEFCDGSSTSTPRDEKVEEDSAASTSKEASNDDDDIELPGPSSVDIITQLDFQDSLQFDASSMQLRTHSR</sequence>
<organism evidence="3 4">
    <name type="scientific">Parambassis ranga</name>
    <name type="common">Indian glassy fish</name>
    <dbReference type="NCBI Taxonomy" id="210632"/>
    <lineage>
        <taxon>Eukaryota</taxon>
        <taxon>Metazoa</taxon>
        <taxon>Chordata</taxon>
        <taxon>Craniata</taxon>
        <taxon>Vertebrata</taxon>
        <taxon>Euteleostomi</taxon>
        <taxon>Actinopterygii</taxon>
        <taxon>Neopterygii</taxon>
        <taxon>Teleostei</taxon>
        <taxon>Neoteleostei</taxon>
        <taxon>Acanthomorphata</taxon>
        <taxon>Ovalentaria</taxon>
        <taxon>Ambassidae</taxon>
        <taxon>Parambassis</taxon>
    </lineage>
</organism>
<dbReference type="GeneID" id="114431817"/>
<dbReference type="InParanoid" id="A0A6P7HN71"/>
<dbReference type="InterPro" id="IPR051760">
    <property type="entry name" value="KMT5A"/>
</dbReference>
<dbReference type="GO" id="GO:0005634">
    <property type="term" value="C:nucleus"/>
    <property type="evidence" value="ECO:0007669"/>
    <property type="project" value="TreeGrafter"/>
</dbReference>
<dbReference type="AlphaFoldDB" id="A0A6P7HN71"/>
<dbReference type="GO" id="GO:0005700">
    <property type="term" value="C:polytene chromosome"/>
    <property type="evidence" value="ECO:0007669"/>
    <property type="project" value="TreeGrafter"/>
</dbReference>
<dbReference type="Proteomes" id="UP000515145">
    <property type="component" value="Chromosome 2"/>
</dbReference>
<evidence type="ECO:0000259" key="2">
    <source>
        <dbReference type="PROSITE" id="PS50280"/>
    </source>
</evidence>